<feature type="transmembrane region" description="Helical" evidence="6">
    <location>
        <begin position="66"/>
        <end position="89"/>
    </location>
</feature>
<dbReference type="GO" id="GO:0005886">
    <property type="term" value="C:plasma membrane"/>
    <property type="evidence" value="ECO:0007669"/>
    <property type="project" value="TreeGrafter"/>
</dbReference>
<organism evidence="8 9">
    <name type="scientific">Dillenia turbinata</name>
    <dbReference type="NCBI Taxonomy" id="194707"/>
    <lineage>
        <taxon>Eukaryota</taxon>
        <taxon>Viridiplantae</taxon>
        <taxon>Streptophyta</taxon>
        <taxon>Embryophyta</taxon>
        <taxon>Tracheophyta</taxon>
        <taxon>Spermatophyta</taxon>
        <taxon>Magnoliopsida</taxon>
        <taxon>eudicotyledons</taxon>
        <taxon>Gunneridae</taxon>
        <taxon>Pentapetalae</taxon>
        <taxon>Dilleniales</taxon>
        <taxon>Dilleniaceae</taxon>
        <taxon>Dillenia</taxon>
    </lineage>
</organism>
<evidence type="ECO:0000256" key="2">
    <source>
        <dbReference type="ARBA" id="ARBA00022692"/>
    </source>
</evidence>
<evidence type="ECO:0000256" key="3">
    <source>
        <dbReference type="ARBA" id="ARBA00022989"/>
    </source>
</evidence>
<dbReference type="InterPro" id="IPR050846">
    <property type="entry name" value="TLCD"/>
</dbReference>
<dbReference type="GO" id="GO:0071709">
    <property type="term" value="P:membrane assembly"/>
    <property type="evidence" value="ECO:0007669"/>
    <property type="project" value="TreeGrafter"/>
</dbReference>
<dbReference type="PROSITE" id="PS50922">
    <property type="entry name" value="TLC"/>
    <property type="match status" value="1"/>
</dbReference>
<feature type="transmembrane region" description="Helical" evidence="6">
    <location>
        <begin position="205"/>
        <end position="228"/>
    </location>
</feature>
<gene>
    <name evidence="8" type="ORF">RJ641_031912</name>
</gene>
<keyword evidence="3 6" id="KW-1133">Transmembrane helix</keyword>
<dbReference type="PANTHER" id="PTHR13439:SF4">
    <property type="entry name" value="TLC DOMAIN-CONTAINING PROTEIN"/>
    <property type="match status" value="1"/>
</dbReference>
<feature type="transmembrane region" description="Helical" evidence="6">
    <location>
        <begin position="240"/>
        <end position="262"/>
    </location>
</feature>
<keyword evidence="4 5" id="KW-0472">Membrane</keyword>
<dbReference type="EMBL" id="JBAMMX010000006">
    <property type="protein sequence ID" value="KAK6938404.1"/>
    <property type="molecule type" value="Genomic_DNA"/>
</dbReference>
<evidence type="ECO:0000256" key="1">
    <source>
        <dbReference type="ARBA" id="ARBA00004141"/>
    </source>
</evidence>
<dbReference type="GO" id="GO:0097035">
    <property type="term" value="P:regulation of membrane lipid distribution"/>
    <property type="evidence" value="ECO:0007669"/>
    <property type="project" value="TreeGrafter"/>
</dbReference>
<comment type="subcellular location">
    <subcellularLocation>
        <location evidence="1">Membrane</location>
        <topology evidence="1">Multi-pass membrane protein</topology>
    </subcellularLocation>
</comment>
<dbReference type="Pfam" id="PF03798">
    <property type="entry name" value="TRAM_LAG1_CLN8"/>
    <property type="match status" value="1"/>
</dbReference>
<dbReference type="PANTHER" id="PTHR13439">
    <property type="entry name" value="CT120 PROTEIN"/>
    <property type="match status" value="1"/>
</dbReference>
<protein>
    <submittedName>
        <fullName evidence="8">TRAM/LAG1/CLN8 homology domain</fullName>
    </submittedName>
</protein>
<accession>A0AAN8VVA4</accession>
<keyword evidence="2 5" id="KW-0812">Transmembrane</keyword>
<evidence type="ECO:0000313" key="8">
    <source>
        <dbReference type="EMBL" id="KAK6938404.1"/>
    </source>
</evidence>
<reference evidence="8 9" key="1">
    <citation type="submission" date="2023-12" db="EMBL/GenBank/DDBJ databases">
        <title>A high-quality genome assembly for Dillenia turbinata (Dilleniales).</title>
        <authorList>
            <person name="Chanderbali A."/>
        </authorList>
    </citation>
    <scope>NUCLEOTIDE SEQUENCE [LARGE SCALE GENOMIC DNA]</scope>
    <source>
        <strain evidence="8">LSX21</strain>
        <tissue evidence="8">Leaf</tissue>
    </source>
</reference>
<comment type="caution">
    <text evidence="8">The sequence shown here is derived from an EMBL/GenBank/DDBJ whole genome shotgun (WGS) entry which is preliminary data.</text>
</comment>
<evidence type="ECO:0000256" key="4">
    <source>
        <dbReference type="ARBA" id="ARBA00023136"/>
    </source>
</evidence>
<name>A0AAN8VVA4_9MAGN</name>
<keyword evidence="9" id="KW-1185">Reference proteome</keyword>
<dbReference type="GO" id="GO:0007009">
    <property type="term" value="P:plasma membrane organization"/>
    <property type="evidence" value="ECO:0007669"/>
    <property type="project" value="TreeGrafter"/>
</dbReference>
<feature type="transmembrane region" description="Helical" evidence="6">
    <location>
        <begin position="139"/>
        <end position="160"/>
    </location>
</feature>
<proteinExistence type="predicted"/>
<evidence type="ECO:0000256" key="6">
    <source>
        <dbReference type="SAM" id="Phobius"/>
    </source>
</evidence>
<dbReference type="AlphaFoldDB" id="A0AAN8VVA4"/>
<feature type="transmembrane region" description="Helical" evidence="6">
    <location>
        <begin position="109"/>
        <end position="127"/>
    </location>
</feature>
<dbReference type="SMART" id="SM00724">
    <property type="entry name" value="TLC"/>
    <property type="match status" value="1"/>
</dbReference>
<feature type="domain" description="TLC" evidence="7">
    <location>
        <begin position="62"/>
        <end position="279"/>
    </location>
</feature>
<feature type="transmembrane region" description="Helical" evidence="6">
    <location>
        <begin position="40"/>
        <end position="61"/>
    </location>
</feature>
<evidence type="ECO:0000313" key="9">
    <source>
        <dbReference type="Proteomes" id="UP001370490"/>
    </source>
</evidence>
<sequence>MARGSHGREMDNAGAFFMATLILWFVSIFFEIMFNKRTQLIYVLAGFCFFQIANWVIRFWVSRDPLFVNTCVSLLHSSITSVSVLSILFNQFRDTSMTEMFEHSQLFGGTWPWAYQALCISCGYFAYDQWDMLQYRLYSGWIPSILLHHMILLICFTLALYRNVTINYLILTLICELHSIFLHVRKVRRMAGFRDGKAKIVRVEWFLNWVTFTVARFVSHVLITAKLLKDASKFEKGVELPLALFGMVGMNLLNVCLGIDLFSAYKRERNTQPQHHERTE</sequence>
<dbReference type="Proteomes" id="UP001370490">
    <property type="component" value="Unassembled WGS sequence"/>
</dbReference>
<dbReference type="GO" id="GO:0055091">
    <property type="term" value="P:phospholipid homeostasis"/>
    <property type="evidence" value="ECO:0007669"/>
    <property type="project" value="TreeGrafter"/>
</dbReference>
<evidence type="ECO:0000259" key="7">
    <source>
        <dbReference type="PROSITE" id="PS50922"/>
    </source>
</evidence>
<evidence type="ECO:0000256" key="5">
    <source>
        <dbReference type="PROSITE-ProRule" id="PRU00205"/>
    </source>
</evidence>
<feature type="transmembrane region" description="Helical" evidence="6">
    <location>
        <begin position="166"/>
        <end position="184"/>
    </location>
</feature>
<dbReference type="InterPro" id="IPR006634">
    <property type="entry name" value="TLC-dom"/>
</dbReference>
<feature type="transmembrane region" description="Helical" evidence="6">
    <location>
        <begin position="12"/>
        <end position="34"/>
    </location>
</feature>